<accession>A0A1X2GH06</accession>
<sequence length="369" mass="42249">MESHEADNISKGLQREILLIKKGLKEWEYNFTEKYNRKPTMQDIEARPKVLKVYKDYHNKKKLLKLPPKDKPKPTSPHRHVAYIRSPNFDRVRPVEGIPMTSSKRRPSTAFDSQYSQPERTNSSSQPTPDTPTTMSAATEDAFWFPSTQPTDTKRRKKKNVALEQKLIGHLMWKPRDTLSAALKAERDSQQAPEKDAHEETSGSQLKASMPTAPPRYASSLEIGGLSIANHQDNHLRHYHPSLFQSAQSLGLTKDGNDDDDDDDLFMPGMFSSVDARTTLMTPMLEKDPDRYCRVVSAMKQGTLGVPRPDDEDVDMDDDLQQFITENTAMDYQPEVEDKNTPTWKKKPIQKRQTRLYKLKFVDTSPSRS</sequence>
<name>A0A1X2GH06_9FUNG</name>
<dbReference type="InterPro" id="IPR021110">
    <property type="entry name" value="DNA_rep_checkpnt_protein"/>
</dbReference>
<feature type="region of interest" description="Disordered" evidence="3">
    <location>
        <begin position="61"/>
        <end position="159"/>
    </location>
</feature>
<comment type="subcellular location">
    <subcellularLocation>
        <location evidence="1">Nucleus</location>
    </subcellularLocation>
</comment>
<reference evidence="4 5" key="1">
    <citation type="submission" date="2016-07" db="EMBL/GenBank/DDBJ databases">
        <title>Pervasive Adenine N6-methylation of Active Genes in Fungi.</title>
        <authorList>
            <consortium name="DOE Joint Genome Institute"/>
            <person name="Mondo S.J."/>
            <person name="Dannebaum R.O."/>
            <person name="Kuo R.C."/>
            <person name="Labutti K."/>
            <person name="Haridas S."/>
            <person name="Kuo A."/>
            <person name="Salamov A."/>
            <person name="Ahrendt S.R."/>
            <person name="Lipzen A."/>
            <person name="Sullivan W."/>
            <person name="Andreopoulos W.B."/>
            <person name="Clum A."/>
            <person name="Lindquist E."/>
            <person name="Daum C."/>
            <person name="Ramamoorthy G.K."/>
            <person name="Gryganskyi A."/>
            <person name="Culley D."/>
            <person name="Magnuson J.K."/>
            <person name="James T.Y."/>
            <person name="O'Malley M.A."/>
            <person name="Stajich J.E."/>
            <person name="Spatafora J.W."/>
            <person name="Visel A."/>
            <person name="Grigoriev I.V."/>
        </authorList>
    </citation>
    <scope>NUCLEOTIDE SEQUENCE [LARGE SCALE GENOMIC DNA]</scope>
    <source>
        <strain evidence="4 5">NRRL 3301</strain>
    </source>
</reference>
<evidence type="ECO:0000256" key="2">
    <source>
        <dbReference type="ARBA" id="ARBA00023242"/>
    </source>
</evidence>
<dbReference type="GO" id="GO:0005634">
    <property type="term" value="C:nucleus"/>
    <property type="evidence" value="ECO:0007669"/>
    <property type="project" value="UniProtKB-SubCell"/>
</dbReference>
<evidence type="ECO:0000256" key="1">
    <source>
        <dbReference type="ARBA" id="ARBA00004123"/>
    </source>
</evidence>
<evidence type="ECO:0008006" key="6">
    <source>
        <dbReference type="Google" id="ProtNLM"/>
    </source>
</evidence>
<dbReference type="EMBL" id="MCGT01000015">
    <property type="protein sequence ID" value="ORX53552.1"/>
    <property type="molecule type" value="Genomic_DNA"/>
</dbReference>
<keyword evidence="5" id="KW-1185">Reference proteome</keyword>
<dbReference type="AlphaFoldDB" id="A0A1X2GH06"/>
<evidence type="ECO:0000256" key="3">
    <source>
        <dbReference type="SAM" id="MobiDB-lite"/>
    </source>
</evidence>
<dbReference type="Proteomes" id="UP000242146">
    <property type="component" value="Unassembled WGS sequence"/>
</dbReference>
<evidence type="ECO:0000313" key="4">
    <source>
        <dbReference type="EMBL" id="ORX53552.1"/>
    </source>
</evidence>
<feature type="region of interest" description="Disordered" evidence="3">
    <location>
        <begin position="184"/>
        <end position="218"/>
    </location>
</feature>
<keyword evidence="2" id="KW-0539">Nucleus</keyword>
<dbReference type="Pfam" id="PF11719">
    <property type="entry name" value="Drc1-Sld2"/>
    <property type="match status" value="1"/>
</dbReference>
<protein>
    <recommendedName>
        <fullName evidence="6">DNA replication regulator SLD2</fullName>
    </recommendedName>
</protein>
<dbReference type="GO" id="GO:0006260">
    <property type="term" value="P:DNA replication"/>
    <property type="evidence" value="ECO:0007669"/>
    <property type="project" value="InterPro"/>
</dbReference>
<dbReference type="OrthoDB" id="8775810at2759"/>
<gene>
    <name evidence="4" type="ORF">DM01DRAFT_1383576</name>
</gene>
<comment type="caution">
    <text evidence="4">The sequence shown here is derived from an EMBL/GenBank/DDBJ whole genome shotgun (WGS) entry which is preliminary data.</text>
</comment>
<proteinExistence type="predicted"/>
<feature type="compositionally biased region" description="Low complexity" evidence="3">
    <location>
        <begin position="121"/>
        <end position="134"/>
    </location>
</feature>
<feature type="compositionally biased region" description="Basic and acidic residues" evidence="3">
    <location>
        <begin position="184"/>
        <end position="201"/>
    </location>
</feature>
<feature type="compositionally biased region" description="Polar residues" evidence="3">
    <location>
        <begin position="110"/>
        <end position="120"/>
    </location>
</feature>
<evidence type="ECO:0000313" key="5">
    <source>
        <dbReference type="Proteomes" id="UP000242146"/>
    </source>
</evidence>
<organism evidence="4 5">
    <name type="scientific">Hesseltinella vesiculosa</name>
    <dbReference type="NCBI Taxonomy" id="101127"/>
    <lineage>
        <taxon>Eukaryota</taxon>
        <taxon>Fungi</taxon>
        <taxon>Fungi incertae sedis</taxon>
        <taxon>Mucoromycota</taxon>
        <taxon>Mucoromycotina</taxon>
        <taxon>Mucoromycetes</taxon>
        <taxon>Mucorales</taxon>
        <taxon>Cunninghamellaceae</taxon>
        <taxon>Hesseltinella</taxon>
    </lineage>
</organism>
<dbReference type="Gene3D" id="1.10.10.1460">
    <property type="match status" value="1"/>
</dbReference>